<dbReference type="PRINTS" id="PR00412">
    <property type="entry name" value="EPOXHYDRLASE"/>
</dbReference>
<dbReference type="PANTHER" id="PTHR43798:SF33">
    <property type="entry name" value="HYDROLASE, PUTATIVE (AFU_ORTHOLOGUE AFUA_2G14860)-RELATED"/>
    <property type="match status" value="1"/>
</dbReference>
<gene>
    <name evidence="2" type="ORF">PMYSY11_3630</name>
</gene>
<dbReference type="EMBL" id="LR215729">
    <property type="protein sequence ID" value="VEV98674.1"/>
    <property type="molecule type" value="Genomic_DNA"/>
</dbReference>
<dbReference type="Gene3D" id="3.40.50.1820">
    <property type="entry name" value="alpha/beta hydrolase"/>
    <property type="match status" value="1"/>
</dbReference>
<evidence type="ECO:0000259" key="1">
    <source>
        <dbReference type="Pfam" id="PF00561"/>
    </source>
</evidence>
<feature type="domain" description="AB hydrolase-1" evidence="1">
    <location>
        <begin position="64"/>
        <end position="291"/>
    </location>
</feature>
<evidence type="ECO:0000313" key="2">
    <source>
        <dbReference type="EMBL" id="VEV98674.1"/>
    </source>
</evidence>
<keyword evidence="2" id="KW-0378">Hydrolase</keyword>
<dbReference type="InterPro" id="IPR050266">
    <property type="entry name" value="AB_hydrolase_sf"/>
</dbReference>
<sequence>MKKLVAALLLLVAATAGVLYAFPATMLWSVQWVGERVAGVSSRQIEVADLSIHYYEGGPAGAETLLLVHGFGGDKSNWLKFVGHFTGKYHVIALDLPGFGDSSKPQLSFDVGTQAERLLTFTDALNLPPVNLVGNSMGGHISALYAARYPQRVKSLALFDNAGITAPVDSVLFKRLKSGQSNPLLIQSRSDFKQMLDLVFVNVPPMPERLKNYLADKAIASYPRNSKIFEQLQTRYIALEPELGKIQVPTLLLWGDQDQILDISSMAVMQPLLAKPNTAVINNCGHVPMLECPDATARQYQQFLTANGKG</sequence>
<dbReference type="Pfam" id="PF00561">
    <property type="entry name" value="Abhydrolase_1"/>
    <property type="match status" value="1"/>
</dbReference>
<reference evidence="2" key="1">
    <citation type="submission" date="2019-02" db="EMBL/GenBank/DDBJ databases">
        <authorList>
            <consortium name="Genoscope - CEA"/>
            <person name="William W."/>
        </authorList>
    </citation>
    <scope>NUCLEOTIDE SEQUENCE [LARGE SCALE GENOMIC DNA]</scope>
    <source>
        <strain evidence="2">YSy11</strain>
    </source>
</reference>
<dbReference type="InterPro" id="IPR029058">
    <property type="entry name" value="AB_hydrolase_fold"/>
</dbReference>
<dbReference type="InterPro" id="IPR000073">
    <property type="entry name" value="AB_hydrolase_1"/>
</dbReference>
<organism evidence="2">
    <name type="scientific">Pseudomonas marincola</name>
    <dbReference type="NCBI Taxonomy" id="437900"/>
    <lineage>
        <taxon>Bacteria</taxon>
        <taxon>Pseudomonadati</taxon>
        <taxon>Pseudomonadota</taxon>
        <taxon>Gammaproteobacteria</taxon>
        <taxon>Pseudomonadales</taxon>
        <taxon>Pseudomonadaceae</taxon>
        <taxon>Pseudomonas</taxon>
    </lineage>
</organism>
<dbReference type="PRINTS" id="PR00111">
    <property type="entry name" value="ABHYDROLASE"/>
</dbReference>
<dbReference type="GO" id="GO:0016020">
    <property type="term" value="C:membrane"/>
    <property type="evidence" value="ECO:0007669"/>
    <property type="project" value="TreeGrafter"/>
</dbReference>
<proteinExistence type="predicted"/>
<dbReference type="SUPFAM" id="SSF53474">
    <property type="entry name" value="alpha/beta-Hydrolases"/>
    <property type="match status" value="1"/>
</dbReference>
<name>A0A653E7G3_9PSED</name>
<dbReference type="InterPro" id="IPR000639">
    <property type="entry name" value="Epox_hydrolase-like"/>
</dbReference>
<dbReference type="AlphaFoldDB" id="A0A653E7G3"/>
<dbReference type="PANTHER" id="PTHR43798">
    <property type="entry name" value="MONOACYLGLYCEROL LIPASE"/>
    <property type="match status" value="1"/>
</dbReference>
<dbReference type="GO" id="GO:0016787">
    <property type="term" value="F:hydrolase activity"/>
    <property type="evidence" value="ECO:0007669"/>
    <property type="project" value="UniProtKB-KW"/>
</dbReference>
<accession>A0A653E7G3</accession>
<protein>
    <submittedName>
        <fullName evidence="2">Alpha/beta hydrolase</fullName>
    </submittedName>
</protein>
<dbReference type="RefSeq" id="WP_150549047.1">
    <property type="nucleotide sequence ID" value="NZ_LR215729.2"/>
</dbReference>